<protein>
    <submittedName>
        <fullName evidence="3">Uncharacterized protein</fullName>
    </submittedName>
</protein>
<evidence type="ECO:0000313" key="3">
    <source>
        <dbReference type="WBParaSite" id="PEQ_0000430001-mRNA-1"/>
    </source>
</evidence>
<dbReference type="WBParaSite" id="PEQ_0000430001-mRNA-1">
    <property type="protein sequence ID" value="PEQ_0000430001-mRNA-1"/>
    <property type="gene ID" value="PEQ_0000430001"/>
</dbReference>
<organism evidence="2 3">
    <name type="scientific">Parascaris equorum</name>
    <name type="common">Equine roundworm</name>
    <dbReference type="NCBI Taxonomy" id="6256"/>
    <lineage>
        <taxon>Eukaryota</taxon>
        <taxon>Metazoa</taxon>
        <taxon>Ecdysozoa</taxon>
        <taxon>Nematoda</taxon>
        <taxon>Chromadorea</taxon>
        <taxon>Rhabditida</taxon>
        <taxon>Spirurina</taxon>
        <taxon>Ascaridomorpha</taxon>
        <taxon>Ascaridoidea</taxon>
        <taxon>Ascarididae</taxon>
        <taxon>Parascaris</taxon>
    </lineage>
</organism>
<dbReference type="AlphaFoldDB" id="A0A914RDC0"/>
<name>A0A914RDC0_PAREQ</name>
<keyword evidence="1" id="KW-0472">Membrane</keyword>
<feature type="transmembrane region" description="Helical" evidence="1">
    <location>
        <begin position="82"/>
        <end position="110"/>
    </location>
</feature>
<keyword evidence="1" id="KW-1133">Transmembrane helix</keyword>
<reference evidence="3" key="1">
    <citation type="submission" date="2022-11" db="UniProtKB">
        <authorList>
            <consortium name="WormBaseParasite"/>
        </authorList>
    </citation>
    <scope>IDENTIFICATION</scope>
</reference>
<keyword evidence="2" id="KW-1185">Reference proteome</keyword>
<dbReference type="Proteomes" id="UP000887564">
    <property type="component" value="Unplaced"/>
</dbReference>
<accession>A0A914RDC0</accession>
<evidence type="ECO:0000313" key="2">
    <source>
        <dbReference type="Proteomes" id="UP000887564"/>
    </source>
</evidence>
<proteinExistence type="predicted"/>
<sequence>MIFLLDTSYNALFISFVVQQDKVESEETPHLDKPLDLEDLKPISASTPISNIYEKEDANALQSSSNLPEQIPTPPTETPSRYGIAVSALNVVFSFVLLGLFLIATIVAVFEGRPSLLDSSPTAGAIRHSLYDPLRAYIIAVYERFMSKILRRLGIMNYLIWA</sequence>
<keyword evidence="1" id="KW-0812">Transmembrane</keyword>
<evidence type="ECO:0000256" key="1">
    <source>
        <dbReference type="SAM" id="Phobius"/>
    </source>
</evidence>